<evidence type="ECO:0000313" key="10">
    <source>
        <dbReference type="Proteomes" id="UP000504612"/>
    </source>
</evidence>
<keyword evidence="4" id="KW-0677">Repeat</keyword>
<dbReference type="RefSeq" id="XP_026543134.1">
    <property type="nucleotide sequence ID" value="XM_026687349.1"/>
</dbReference>
<feature type="compositionally biased region" description="Basic and acidic residues" evidence="9">
    <location>
        <begin position="1"/>
        <end position="14"/>
    </location>
</feature>
<keyword evidence="3" id="KW-0963">Cytoplasm</keyword>
<keyword evidence="5" id="KW-0282">Flagellum</keyword>
<name>A0A6J1VT32_9SAUR</name>
<feature type="compositionally biased region" description="Basic and acidic residues" evidence="9">
    <location>
        <begin position="652"/>
        <end position="661"/>
    </location>
</feature>
<evidence type="ECO:0000313" key="11">
    <source>
        <dbReference type="RefSeq" id="XP_026543134.1"/>
    </source>
</evidence>
<accession>A0A6J1VT32</accession>
<feature type="region of interest" description="Disordered" evidence="9">
    <location>
        <begin position="1"/>
        <end position="64"/>
    </location>
</feature>
<organism evidence="10 11">
    <name type="scientific">Notechis scutatus</name>
    <name type="common">mainland tiger snake</name>
    <dbReference type="NCBI Taxonomy" id="8663"/>
    <lineage>
        <taxon>Eukaryota</taxon>
        <taxon>Metazoa</taxon>
        <taxon>Chordata</taxon>
        <taxon>Craniata</taxon>
        <taxon>Vertebrata</taxon>
        <taxon>Euteleostomi</taxon>
        <taxon>Lepidosauria</taxon>
        <taxon>Squamata</taxon>
        <taxon>Bifurcata</taxon>
        <taxon>Unidentata</taxon>
        <taxon>Episquamata</taxon>
        <taxon>Toxicofera</taxon>
        <taxon>Serpentes</taxon>
        <taxon>Colubroidea</taxon>
        <taxon>Elapidae</taxon>
        <taxon>Hydrophiinae</taxon>
        <taxon>Notechis</taxon>
    </lineage>
</organism>
<dbReference type="SUPFAM" id="SSF82185">
    <property type="entry name" value="Histone H3 K4-specific methyltransferase SET7/9 N-terminal domain"/>
    <property type="match status" value="2"/>
</dbReference>
<keyword evidence="7" id="KW-0206">Cytoskeleton</keyword>
<dbReference type="AlphaFoldDB" id="A0A6J1VT32"/>
<dbReference type="InterPro" id="IPR003409">
    <property type="entry name" value="MORN"/>
</dbReference>
<sequence>MGKDKKKESKKGDKSVTTPAHDTSMELAVSNQNVPPLADQGDEHLATQVASKEENSEPPPVPEPIEYEEPILTQLIVESYEGEKVRGLYEGEGTAYFQGGNVYKGMFSEGLMHGQGTYTWADGVQYEGNFVKNVQMDHGAYKWLDGSMYEGEVKNGIRNGFGMYKCGTYPVSYIGQWVEGKRHGKGTIYYNESGSSWYEGDFVNNIKSGWGVRRYKSGNIYEGQWERDLRHGEGRMRWLTSNQEYTGMWVNGIQHGQGTHTWYLKRIAGSQYPLRNEYVGEFVNGDRHGHGKFFFASGAMYNGEWVLNKKHGAGKLVFKNGRVYEGEFNYDHITERPSLQIDMTNMEALSNLSLKGFSGIDSVKVVDHSRISSLSGPNIEIDLSTLLALFPEKDKEDEMKQTEYAVLRYISELRRIYTFYSSLGYDHSLDNTFLMTKLQFWRFLKDCRFHYCNQTLASMDRILNDKTLLEEIHSPYETLLLRMFLTYLIYLSFHIYHKDFDDTSPRLFKCFSKLMVKNICPHACRIKGILFSDRQQAVYALSYIDKCWEIFQAFCRPSTLPPYEPTMKMRHFMWMLEDLRLISKQLTATKVVDILAKDNPFVSEAETLDLEHELVFLEFFEALVDCALLYVTDEMLKQQADEVAQTVTASYRPDELPDKSEAASLPPELPSPQSTRTRSTSSNSTEATDGSTIQIGSKYSSSKIVHFVEVGKSKKSEGHKKGSHHPVSSARGWMGGSRGKGREKGKSKEGKKEEKSHKGKSHGKEKLASAQSVTVNVVFSPIPEEKEAVTGPPPVLEKEKDKSSPMKELAGGASLKGCTDQIRTPFLLPFILLILFPEKLEKEKNKEKDKLNLWMSQMYIFFVKKFFASYKNLQLVNETIIDNRAREAELLILRKKQEEEEEAKLKALKEAEEARKLEEAAAEKAALELEENLTREMEENLSQAQSPPKEDSPTLVQSTAGSKAVVAGKKKKK</sequence>
<evidence type="ECO:0000256" key="9">
    <source>
        <dbReference type="SAM" id="MobiDB-lite"/>
    </source>
</evidence>
<evidence type="ECO:0000256" key="3">
    <source>
        <dbReference type="ARBA" id="ARBA00022490"/>
    </source>
</evidence>
<feature type="compositionally biased region" description="Polar residues" evidence="9">
    <location>
        <begin position="686"/>
        <end position="695"/>
    </location>
</feature>
<evidence type="ECO:0000256" key="7">
    <source>
        <dbReference type="ARBA" id="ARBA00023212"/>
    </source>
</evidence>
<comment type="subcellular location">
    <subcellularLocation>
        <location evidence="1">Cell projection</location>
        <location evidence="1">Cilium</location>
        <location evidence="1">Flagellum</location>
    </subcellularLocation>
    <subcellularLocation>
        <location evidence="2">Cytoplasm</location>
        <location evidence="2">Cytoskeleton</location>
        <location evidence="2">Cilium axoneme</location>
    </subcellularLocation>
</comment>
<feature type="compositionally biased region" description="Low complexity" evidence="9">
    <location>
        <begin position="674"/>
        <end position="685"/>
    </location>
</feature>
<dbReference type="PANTHER" id="PTHR46613:SF1">
    <property type="entry name" value="RADIAL SPOKE HEAD 10 HOMOLOG B-RELATED"/>
    <property type="match status" value="1"/>
</dbReference>
<evidence type="ECO:0000256" key="2">
    <source>
        <dbReference type="ARBA" id="ARBA00004430"/>
    </source>
</evidence>
<dbReference type="GeneID" id="113425269"/>
<dbReference type="GO" id="GO:0005930">
    <property type="term" value="C:axoneme"/>
    <property type="evidence" value="ECO:0007669"/>
    <property type="project" value="UniProtKB-SubCell"/>
</dbReference>
<feature type="compositionally biased region" description="Basic and acidic residues" evidence="9">
    <location>
        <begin position="41"/>
        <end position="55"/>
    </location>
</feature>
<evidence type="ECO:0000256" key="4">
    <source>
        <dbReference type="ARBA" id="ARBA00022737"/>
    </source>
</evidence>
<keyword evidence="6" id="KW-0969">Cilium</keyword>
<proteinExistence type="predicted"/>
<reference evidence="11" key="1">
    <citation type="submission" date="2025-08" db="UniProtKB">
        <authorList>
            <consortium name="RefSeq"/>
        </authorList>
    </citation>
    <scope>IDENTIFICATION</scope>
</reference>
<feature type="compositionally biased region" description="Basic and acidic residues" evidence="9">
    <location>
        <begin position="711"/>
        <end position="720"/>
    </location>
</feature>
<dbReference type="Gene3D" id="2.20.110.10">
    <property type="entry name" value="Histone H3 K4-specific methyltransferase SET7/9 N-terminal domain"/>
    <property type="match status" value="4"/>
</dbReference>
<feature type="compositionally biased region" description="Basic and acidic residues" evidence="9">
    <location>
        <begin position="740"/>
        <end position="767"/>
    </location>
</feature>
<protein>
    <submittedName>
        <fullName evidence="11">Radial spoke head 10 homolog B-like</fullName>
    </submittedName>
</protein>
<evidence type="ECO:0000256" key="1">
    <source>
        <dbReference type="ARBA" id="ARBA00004230"/>
    </source>
</evidence>
<feature type="region of interest" description="Disordered" evidence="9">
    <location>
        <begin position="933"/>
        <end position="973"/>
    </location>
</feature>
<dbReference type="Pfam" id="PF02493">
    <property type="entry name" value="MORN"/>
    <property type="match status" value="9"/>
</dbReference>
<feature type="region of interest" description="Disordered" evidence="9">
    <location>
        <begin position="784"/>
        <end position="808"/>
    </location>
</feature>
<evidence type="ECO:0000256" key="6">
    <source>
        <dbReference type="ARBA" id="ARBA00023069"/>
    </source>
</evidence>
<dbReference type="SMART" id="SM00698">
    <property type="entry name" value="MORN"/>
    <property type="match status" value="10"/>
</dbReference>
<dbReference type="GO" id="GO:0031514">
    <property type="term" value="C:motile cilium"/>
    <property type="evidence" value="ECO:0007669"/>
    <property type="project" value="UniProtKB-SubCell"/>
</dbReference>
<feature type="region of interest" description="Disordered" evidence="9">
    <location>
        <begin position="711"/>
        <end position="769"/>
    </location>
</feature>
<feature type="region of interest" description="Disordered" evidence="9">
    <location>
        <begin position="650"/>
        <end position="695"/>
    </location>
</feature>
<evidence type="ECO:0000256" key="8">
    <source>
        <dbReference type="ARBA" id="ARBA00023273"/>
    </source>
</evidence>
<keyword evidence="10" id="KW-1185">Reference proteome</keyword>
<dbReference type="PANTHER" id="PTHR46613">
    <property type="entry name" value="RADIAL SPOKE HEAD 10 HOMOLOG B-RELATED"/>
    <property type="match status" value="1"/>
</dbReference>
<evidence type="ECO:0000256" key="5">
    <source>
        <dbReference type="ARBA" id="ARBA00022846"/>
    </source>
</evidence>
<dbReference type="Proteomes" id="UP000504612">
    <property type="component" value="Unplaced"/>
</dbReference>
<feature type="compositionally biased region" description="Basic and acidic residues" evidence="9">
    <location>
        <begin position="796"/>
        <end position="805"/>
    </location>
</feature>
<keyword evidence="8" id="KW-0966">Cell projection</keyword>
<gene>
    <name evidence="11" type="primary">LOC113425269</name>
</gene>
<dbReference type="KEGG" id="nss:113425269"/>